<keyword evidence="4" id="KW-0812">Transmembrane</keyword>
<dbReference type="PANTHER" id="PTHR10582:SF2">
    <property type="entry name" value="INACTIVE"/>
    <property type="match status" value="1"/>
</dbReference>
<feature type="compositionally biased region" description="Basic and acidic residues" evidence="3">
    <location>
        <begin position="169"/>
        <end position="182"/>
    </location>
</feature>
<dbReference type="OrthoDB" id="2413390at2759"/>
<sequence>MSDAENIVQTPSTISTFNEDSTLFAEGKRKLSNLIGGIFKPLDNSNEARNLENSKITKEEKTLDIPTSKKEFDWHISISPDGKNILKFNHHELELEIIQIIPKNNLKEVLVSCKVGNEFNNEVNNNEVNKEVSKDNFPKWMIAISNSIKEKEVLVAISRVTRSDMISPPKDKSNKKNSDKNKFVKQSPVNETVQTGMIRLKEVIVEATDIFDKINTSDEKNTSGERNTSDEKNASGERNEVGKTVIYKIDLNSKSRQPICNDLPGGIVNFVHNNDNNNDNNDFHCFIFNASGICRKMFTHDLNHKKMEQFYYPRKLQNELYTLYRKKPCLTKLYNSIFDHNFFIEQYKEGIQVLQLYDLRTMELEQIFNLREEKSIKKFGTPIFARSVNERVVAFSTGFRKLFLFFVENGLLLATSEDFGKDVKILLCEFVNEDNTLIIIIQRPENKFGEIYYWNLFSTNDHFKYGGKVNFLKNEKNISSIARIPGKLITINDDGNIFSILDKLTDVCGPEVIGKELHSIVIQKNEVDKVGTPKKMSYSKAKTINNDKKHTVFHRKDSHGEETKPLVNNKEPWAMDNYKRISVYLDDEENIQLFIGRSTIQVWRNKSTGNETSNEMELEYIWANNVKADNEKDFQLEIIELYVGDRSFYAKVRWAELKHDKFFEIKWPYSDNHVTPIKHACDTLEHLYYRRKNLVGHRKQREFESMKDRISYIIWRFIKNKPNIWRLMDMRYDIMAKIIIGGSHTLVKYILFGDGNEEDRNLHIPKLKRCYDEDEEKFTKEVIKEKEKKLDIKNLSDLQIAIRLCKGGLEFNRRSLIVAYLLEYYTSSRSLKHIGWLCTVSGALPDLYKYNLKNFAKEIFYKRCISGYEISNLIEYKDLLPKVVEVEVKASQEEFRAFSPNTTLISKGESRRPIRYYPTKYYANIFFNIENFSPTIKIVPLYNFTVCELHKRKNDMAQSTPSSPLSIIANFLLKVFRYLFIPRRYLTNNKEEPSKLSPLVQIVRNEEDDDILDNPAIEAAINYKWGPAKKYFLRLFFTYILFATCFAALAGCYLGHIEATGHLRDFLVFIFVLFYYSGIYLFSVEIIQFLHHSWRHYLDFFNFVDLASVVFSLVLISVYVTPTFKLSNAFADVASTSNISAGLSFIMLLLWFEFILYLRLFSEPAKYLYIVLNIIKKTYLFVVFMLLVVLALAHAFLLLLQHMEFHDLDDITPQTTSYTLRNNAGDTTGTAQQIFDRIQDNPSKDFGTSFLATYAWLRGSYPQETTWNSWAVEALTLIGSLFLITVIQNIFIAFIWAVYTEASEKGRVALLKFRAGLISDFEALNEIHFSSPAPEPKYIYSLGNPKSYDAWEKLVKEREGKKLYDDLEEKMNKTKLLFKEKDDENSLLIYEKDEKLVKEREKMKLYDLERIIDKIKEKDEKSVKEGEAKKLVYDLEGLMNEVKLSIKEKSDNNNDDSYSLRSEESIDEDYEYGDDGDYDDDDDDV</sequence>
<evidence type="ECO:0000256" key="1">
    <source>
        <dbReference type="ARBA" id="ARBA00022737"/>
    </source>
</evidence>
<feature type="region of interest" description="Disordered" evidence="3">
    <location>
        <begin position="1448"/>
        <end position="1485"/>
    </location>
</feature>
<feature type="region of interest" description="Disordered" evidence="3">
    <location>
        <begin position="164"/>
        <end position="188"/>
    </location>
</feature>
<evidence type="ECO:0008006" key="7">
    <source>
        <dbReference type="Google" id="ProtNLM"/>
    </source>
</evidence>
<protein>
    <recommendedName>
        <fullName evidence="7">Ion transport domain-containing protein</fullName>
    </recommendedName>
</protein>
<keyword evidence="4" id="KW-1133">Transmembrane helix</keyword>
<evidence type="ECO:0000313" key="5">
    <source>
        <dbReference type="EMBL" id="GES86413.1"/>
    </source>
</evidence>
<keyword evidence="4" id="KW-0472">Membrane</keyword>
<accession>A0A8H3LJ53</accession>
<organism evidence="5 6">
    <name type="scientific">Rhizophagus clarus</name>
    <dbReference type="NCBI Taxonomy" id="94130"/>
    <lineage>
        <taxon>Eukaryota</taxon>
        <taxon>Fungi</taxon>
        <taxon>Fungi incertae sedis</taxon>
        <taxon>Mucoromycota</taxon>
        <taxon>Glomeromycotina</taxon>
        <taxon>Glomeromycetes</taxon>
        <taxon>Glomerales</taxon>
        <taxon>Glomeraceae</taxon>
        <taxon>Rhizophagus</taxon>
    </lineage>
</organism>
<feature type="coiled-coil region" evidence="2">
    <location>
        <begin position="1364"/>
        <end position="1418"/>
    </location>
</feature>
<feature type="region of interest" description="Disordered" evidence="3">
    <location>
        <begin position="216"/>
        <end position="237"/>
    </location>
</feature>
<evidence type="ECO:0000313" key="6">
    <source>
        <dbReference type="Proteomes" id="UP000615446"/>
    </source>
</evidence>
<name>A0A8H3LJ53_9GLOM</name>
<feature type="transmembrane region" description="Helical" evidence="4">
    <location>
        <begin position="962"/>
        <end position="980"/>
    </location>
</feature>
<dbReference type="Proteomes" id="UP000615446">
    <property type="component" value="Unassembled WGS sequence"/>
</dbReference>
<keyword evidence="2" id="KW-0175">Coiled coil</keyword>
<gene>
    <name evidence="5" type="ORF">RCL2_001346800</name>
</gene>
<feature type="transmembrane region" description="Helical" evidence="4">
    <location>
        <begin position="1179"/>
        <end position="1200"/>
    </location>
</feature>
<dbReference type="GO" id="GO:0005216">
    <property type="term" value="F:monoatomic ion channel activity"/>
    <property type="evidence" value="ECO:0007669"/>
    <property type="project" value="InterPro"/>
</dbReference>
<feature type="transmembrane region" description="Helical" evidence="4">
    <location>
        <begin position="1100"/>
        <end position="1119"/>
    </location>
</feature>
<feature type="compositionally biased region" description="Acidic residues" evidence="3">
    <location>
        <begin position="1465"/>
        <end position="1485"/>
    </location>
</feature>
<reference evidence="5" key="1">
    <citation type="submission" date="2019-10" db="EMBL/GenBank/DDBJ databases">
        <title>Conservation and host-specific expression of non-tandemly repeated heterogenous ribosome RNA gene in arbuscular mycorrhizal fungi.</title>
        <authorList>
            <person name="Maeda T."/>
            <person name="Kobayashi Y."/>
            <person name="Nakagawa T."/>
            <person name="Ezawa T."/>
            <person name="Yamaguchi K."/>
            <person name="Bino T."/>
            <person name="Nishimoto Y."/>
            <person name="Shigenobu S."/>
            <person name="Kawaguchi M."/>
        </authorList>
    </citation>
    <scope>NUCLEOTIDE SEQUENCE</scope>
    <source>
        <strain evidence="5">HR1</strain>
    </source>
</reference>
<proteinExistence type="predicted"/>
<feature type="transmembrane region" description="Helical" evidence="4">
    <location>
        <begin position="1139"/>
        <end position="1158"/>
    </location>
</feature>
<dbReference type="EMBL" id="BLAL01000160">
    <property type="protein sequence ID" value="GES86413.1"/>
    <property type="molecule type" value="Genomic_DNA"/>
</dbReference>
<feature type="transmembrane region" description="Helical" evidence="4">
    <location>
        <begin position="1274"/>
        <end position="1299"/>
    </location>
</feature>
<dbReference type="GO" id="GO:0098703">
    <property type="term" value="P:calcium ion import across plasma membrane"/>
    <property type="evidence" value="ECO:0007669"/>
    <property type="project" value="TreeGrafter"/>
</dbReference>
<evidence type="ECO:0000256" key="2">
    <source>
        <dbReference type="SAM" id="Coils"/>
    </source>
</evidence>
<comment type="caution">
    <text evidence="5">The sequence shown here is derived from an EMBL/GenBank/DDBJ whole genome shotgun (WGS) entry which is preliminary data.</text>
</comment>
<dbReference type="InterPro" id="IPR024862">
    <property type="entry name" value="TRPV"/>
</dbReference>
<feature type="transmembrane region" description="Helical" evidence="4">
    <location>
        <begin position="1066"/>
        <end position="1088"/>
    </location>
</feature>
<keyword evidence="1" id="KW-0677">Repeat</keyword>
<evidence type="ECO:0000256" key="3">
    <source>
        <dbReference type="SAM" id="MobiDB-lite"/>
    </source>
</evidence>
<dbReference type="GO" id="GO:0005886">
    <property type="term" value="C:plasma membrane"/>
    <property type="evidence" value="ECO:0007669"/>
    <property type="project" value="TreeGrafter"/>
</dbReference>
<feature type="transmembrane region" description="Helical" evidence="4">
    <location>
        <begin position="1031"/>
        <end position="1054"/>
    </location>
</feature>
<dbReference type="PANTHER" id="PTHR10582">
    <property type="entry name" value="TRANSIENT RECEPTOR POTENTIAL ION CHANNEL PROTEIN"/>
    <property type="match status" value="1"/>
</dbReference>
<evidence type="ECO:0000256" key="4">
    <source>
        <dbReference type="SAM" id="Phobius"/>
    </source>
</evidence>